<proteinExistence type="predicted"/>
<evidence type="ECO:0000313" key="2">
    <source>
        <dbReference type="EMBL" id="HHR95710.1"/>
    </source>
</evidence>
<organism evidence="1">
    <name type="scientific">Ignisphaera aggregans</name>
    <dbReference type="NCBI Taxonomy" id="334771"/>
    <lineage>
        <taxon>Archaea</taxon>
        <taxon>Thermoproteota</taxon>
        <taxon>Thermoprotei</taxon>
        <taxon>Desulfurococcales</taxon>
        <taxon>Desulfurococcaceae</taxon>
        <taxon>Ignisphaera</taxon>
    </lineage>
</organism>
<dbReference type="EMBL" id="DRUB01000046">
    <property type="protein sequence ID" value="HHR95710.1"/>
    <property type="molecule type" value="Genomic_DNA"/>
</dbReference>
<evidence type="ECO:0000313" key="1">
    <source>
        <dbReference type="EMBL" id="HHP81200.1"/>
    </source>
</evidence>
<reference evidence="1" key="1">
    <citation type="journal article" date="2020" name="mSystems">
        <title>Genome- and Community-Level Interaction Insights into Carbon Utilization and Element Cycling Functions of Hydrothermarchaeota in Hydrothermal Sediment.</title>
        <authorList>
            <person name="Zhou Z."/>
            <person name="Liu Y."/>
            <person name="Xu W."/>
            <person name="Pan J."/>
            <person name="Luo Z.H."/>
            <person name="Li M."/>
        </authorList>
    </citation>
    <scope>NUCLEOTIDE SEQUENCE [LARGE SCALE GENOMIC DNA]</scope>
    <source>
        <strain evidence="2">SpSt-1</strain>
        <strain evidence="1">SpSt-1121</strain>
    </source>
</reference>
<sequence length="422" mass="47468">MLNAGYIEVDITPPPGLRLGGFMHRLGLPSRGFKDPLYARILVLSSGKEEFAIIQLDLLGVYRSYANTIRDAIRKALGVKSVMVATTHTHSAPETVIPMWPNTLPYTDEERALLDLWMKSIVEKIKEAAGTLSLETVEDICVSYTNVEGLCYNRSFPGEIFDSETPIIMIRTTGGKTVVYSSPCHPVCNTDLYYSADYHAYVVSTLNSNRIKAVPLTGAAGNVSSMRKGYYYAKSMGSELAKRIINSLTTCKCLNPVISLGSTEVEIPLRRVEYEHALKRFREAYSKYIDVFMAERAKGIVDERYFTMFEEPLYADQELEVAKLGLIRGIVTELQVFRVGGINLVSFPGEMVSETSLLIKRALPEINTVFSTYTNDYIGYVPTEKFFDNSKYEARTALWSIVDRKAEPLIRSRIIDLIREVM</sequence>
<name>A0A7C5TGN6_9CREN</name>
<dbReference type="AlphaFoldDB" id="A0A7C5TGN6"/>
<gene>
    <name evidence="2" type="ORF">ENL47_02545</name>
    <name evidence="1" type="ORF">ENM84_00900</name>
</gene>
<comment type="caution">
    <text evidence="1">The sequence shown here is derived from an EMBL/GenBank/DDBJ whole genome shotgun (WGS) entry which is preliminary data.</text>
</comment>
<evidence type="ECO:0008006" key="3">
    <source>
        <dbReference type="Google" id="ProtNLM"/>
    </source>
</evidence>
<accession>A0A7C5TGN6</accession>
<dbReference type="EMBL" id="DRZI01000030">
    <property type="protein sequence ID" value="HHP81200.1"/>
    <property type="molecule type" value="Genomic_DNA"/>
</dbReference>
<protein>
    <recommendedName>
        <fullName evidence="3">Neutral/alkaline non-lysosomal ceramidase N-terminal domain-containing protein</fullName>
    </recommendedName>
</protein>